<dbReference type="RefSeq" id="WP_236337675.1">
    <property type="nucleotide sequence ID" value="NZ_JAKIJS010000001.1"/>
</dbReference>
<dbReference type="InterPro" id="IPR011991">
    <property type="entry name" value="ArsR-like_HTH"/>
</dbReference>
<keyword evidence="1" id="KW-0238">DNA-binding</keyword>
<organism evidence="3 4">
    <name type="scientific">Pseudalkalibacillus berkeleyi</name>
    <dbReference type="NCBI Taxonomy" id="1069813"/>
    <lineage>
        <taxon>Bacteria</taxon>
        <taxon>Bacillati</taxon>
        <taxon>Bacillota</taxon>
        <taxon>Bacilli</taxon>
        <taxon>Bacillales</taxon>
        <taxon>Fictibacillaceae</taxon>
        <taxon>Pseudalkalibacillus</taxon>
    </lineage>
</organism>
<dbReference type="SMART" id="SM00418">
    <property type="entry name" value="HTH_ARSR"/>
    <property type="match status" value="1"/>
</dbReference>
<protein>
    <submittedName>
        <fullName evidence="3">Metalloregulator ArsR/SmtB family transcription factor</fullName>
    </submittedName>
</protein>
<dbReference type="InterPro" id="IPR036390">
    <property type="entry name" value="WH_DNA-bd_sf"/>
</dbReference>
<dbReference type="PANTHER" id="PTHR38600:SF2">
    <property type="entry name" value="SLL0088 PROTEIN"/>
    <property type="match status" value="1"/>
</dbReference>
<dbReference type="SUPFAM" id="SSF46785">
    <property type="entry name" value="Winged helix' DNA-binding domain"/>
    <property type="match status" value="1"/>
</dbReference>
<evidence type="ECO:0000313" key="4">
    <source>
        <dbReference type="Proteomes" id="UP001649381"/>
    </source>
</evidence>
<evidence type="ECO:0000313" key="3">
    <source>
        <dbReference type="EMBL" id="MCF6139051.1"/>
    </source>
</evidence>
<dbReference type="EMBL" id="JAKIJS010000001">
    <property type="protein sequence ID" value="MCF6139051.1"/>
    <property type="molecule type" value="Genomic_DNA"/>
</dbReference>
<dbReference type="PANTHER" id="PTHR38600">
    <property type="entry name" value="TRANSCRIPTIONAL REGULATORY PROTEIN"/>
    <property type="match status" value="1"/>
</dbReference>
<dbReference type="CDD" id="cd00090">
    <property type="entry name" value="HTH_ARSR"/>
    <property type="match status" value="1"/>
</dbReference>
<dbReference type="InterPro" id="IPR001845">
    <property type="entry name" value="HTH_ArsR_DNA-bd_dom"/>
</dbReference>
<feature type="domain" description="HTH arsR-type" evidence="2">
    <location>
        <begin position="1"/>
        <end position="95"/>
    </location>
</feature>
<dbReference type="NCBIfam" id="NF033788">
    <property type="entry name" value="HTH_metalloreg"/>
    <property type="match status" value="1"/>
</dbReference>
<evidence type="ECO:0000256" key="1">
    <source>
        <dbReference type="ARBA" id="ARBA00023125"/>
    </source>
</evidence>
<dbReference type="Pfam" id="PF12840">
    <property type="entry name" value="HTH_20"/>
    <property type="match status" value="1"/>
</dbReference>
<keyword evidence="4" id="KW-1185">Reference proteome</keyword>
<reference evidence="3 4" key="1">
    <citation type="submission" date="2022-01" db="EMBL/GenBank/DDBJ databases">
        <title>Alkalihalobacillus sp. EGI L200015, a novel bacterium isolated from a salt lake sediment.</title>
        <authorList>
            <person name="Gao L."/>
            <person name="Fang B.-Z."/>
            <person name="Li W.-J."/>
        </authorList>
    </citation>
    <scope>NUCLEOTIDE SEQUENCE [LARGE SCALE GENOMIC DNA]</scope>
    <source>
        <strain evidence="3 4">KCTC 12718</strain>
    </source>
</reference>
<sequence>MVNYYKDNLDQVFSVLSDPTRRKIVEELSKGEMTVKKLAEPFDMSLPAFTKHLKVLENAGVVTFKKEGRYKYYSLKPEALEGAIQWMNHWRSYWESQLSRLDTYFENLDDD</sequence>
<dbReference type="Proteomes" id="UP001649381">
    <property type="component" value="Unassembled WGS sequence"/>
</dbReference>
<accession>A0ABS9H4P4</accession>
<dbReference type="InterPro" id="IPR036388">
    <property type="entry name" value="WH-like_DNA-bd_sf"/>
</dbReference>
<dbReference type="PRINTS" id="PR00778">
    <property type="entry name" value="HTHARSR"/>
</dbReference>
<comment type="caution">
    <text evidence="3">The sequence shown here is derived from an EMBL/GenBank/DDBJ whole genome shotgun (WGS) entry which is preliminary data.</text>
</comment>
<dbReference type="Gene3D" id="1.10.10.10">
    <property type="entry name" value="Winged helix-like DNA-binding domain superfamily/Winged helix DNA-binding domain"/>
    <property type="match status" value="1"/>
</dbReference>
<evidence type="ECO:0000259" key="2">
    <source>
        <dbReference type="PROSITE" id="PS50987"/>
    </source>
</evidence>
<name>A0ABS9H4P4_9BACL</name>
<dbReference type="PROSITE" id="PS50987">
    <property type="entry name" value="HTH_ARSR_2"/>
    <property type="match status" value="1"/>
</dbReference>
<proteinExistence type="predicted"/>
<gene>
    <name evidence="3" type="ORF">L2716_15025</name>
</gene>